<gene>
    <name evidence="1" type="ORF">I79_020153</name>
</gene>
<accession>G3I9B6</accession>
<dbReference type="AlphaFoldDB" id="G3I9B6"/>
<evidence type="ECO:0000313" key="1">
    <source>
        <dbReference type="EMBL" id="EGW04275.1"/>
    </source>
</evidence>
<dbReference type="EMBL" id="JH001586">
    <property type="protein sequence ID" value="EGW04275.1"/>
    <property type="molecule type" value="Genomic_DNA"/>
</dbReference>
<proteinExistence type="predicted"/>
<evidence type="ECO:0000313" key="2">
    <source>
        <dbReference type="Proteomes" id="UP000001075"/>
    </source>
</evidence>
<organism evidence="1 2">
    <name type="scientific">Cricetulus griseus</name>
    <name type="common">Chinese hamster</name>
    <name type="synonym">Cricetulus barabensis griseus</name>
    <dbReference type="NCBI Taxonomy" id="10029"/>
    <lineage>
        <taxon>Eukaryota</taxon>
        <taxon>Metazoa</taxon>
        <taxon>Chordata</taxon>
        <taxon>Craniata</taxon>
        <taxon>Vertebrata</taxon>
        <taxon>Euteleostomi</taxon>
        <taxon>Mammalia</taxon>
        <taxon>Eutheria</taxon>
        <taxon>Euarchontoglires</taxon>
        <taxon>Glires</taxon>
        <taxon>Rodentia</taxon>
        <taxon>Myomorpha</taxon>
        <taxon>Muroidea</taxon>
        <taxon>Cricetidae</taxon>
        <taxon>Cricetinae</taxon>
        <taxon>Cricetulus</taxon>
    </lineage>
</organism>
<dbReference type="Proteomes" id="UP000001075">
    <property type="component" value="Unassembled WGS sequence"/>
</dbReference>
<protein>
    <submittedName>
        <fullName evidence="1">Uncharacterized protein</fullName>
    </submittedName>
</protein>
<name>G3I9B6_CRIGR</name>
<sequence>MEECCPLVHQLSTCLWYLKQVALLTRTMTPPTCHVMLSLGTGQTKSDCVWHRCWAMWWLLKKRPASTSFLISWVQYRLISSKELI</sequence>
<reference evidence="2" key="1">
    <citation type="journal article" date="2011" name="Nat. Biotechnol.">
        <title>The genomic sequence of the Chinese hamster ovary (CHO)-K1 cell line.</title>
        <authorList>
            <person name="Xu X."/>
            <person name="Nagarajan H."/>
            <person name="Lewis N.E."/>
            <person name="Pan S."/>
            <person name="Cai Z."/>
            <person name="Liu X."/>
            <person name="Chen W."/>
            <person name="Xie M."/>
            <person name="Wang W."/>
            <person name="Hammond S."/>
            <person name="Andersen M.R."/>
            <person name="Neff N."/>
            <person name="Passarelli B."/>
            <person name="Koh W."/>
            <person name="Fan H.C."/>
            <person name="Wang J."/>
            <person name="Gui Y."/>
            <person name="Lee K.H."/>
            <person name="Betenbaugh M.J."/>
            <person name="Quake S.R."/>
            <person name="Famili I."/>
            <person name="Palsson B.O."/>
            <person name="Wang J."/>
        </authorList>
    </citation>
    <scope>NUCLEOTIDE SEQUENCE [LARGE SCALE GENOMIC DNA]</scope>
    <source>
        <strain evidence="2">CHO K1 cell line</strain>
    </source>
</reference>
<dbReference type="InParanoid" id="G3I9B6"/>